<dbReference type="Proteomes" id="UP000245533">
    <property type="component" value="Unassembled WGS sequence"/>
</dbReference>
<reference evidence="6 7" key="1">
    <citation type="submission" date="2018-05" db="EMBL/GenBank/DDBJ databases">
        <title>Rhodohalobacter halophilus gen. nov., sp. nov., a moderately halophilic member of the family Balneolaceae.</title>
        <authorList>
            <person name="Liu Z.-W."/>
        </authorList>
    </citation>
    <scope>NUCLEOTIDE SEQUENCE [LARGE SCALE GENOMIC DNA]</scope>
    <source>
        <strain evidence="6 7">8A47</strain>
    </source>
</reference>
<dbReference type="GO" id="GO:0046872">
    <property type="term" value="F:metal ion binding"/>
    <property type="evidence" value="ECO:0007669"/>
    <property type="project" value="UniProtKB-KW"/>
</dbReference>
<dbReference type="InterPro" id="IPR051013">
    <property type="entry name" value="MBL_superfamily_lactonases"/>
</dbReference>
<dbReference type="SUPFAM" id="SSF56281">
    <property type="entry name" value="Metallo-hydrolase/oxidoreductase"/>
    <property type="match status" value="1"/>
</dbReference>
<dbReference type="AlphaFoldDB" id="A0A316TWQ5"/>
<dbReference type="InterPro" id="IPR036866">
    <property type="entry name" value="RibonucZ/Hydroxyglut_hydro"/>
</dbReference>
<protein>
    <recommendedName>
        <fullName evidence="5">Metallo-beta-lactamase domain-containing protein</fullName>
    </recommendedName>
</protein>
<keyword evidence="2" id="KW-0479">Metal-binding</keyword>
<gene>
    <name evidence="6" type="ORF">DDZ15_06845</name>
</gene>
<name>A0A316TWQ5_9BACT</name>
<feature type="domain" description="Metallo-beta-lactamase" evidence="5">
    <location>
        <begin position="39"/>
        <end position="239"/>
    </location>
</feature>
<dbReference type="EMBL" id="QGGB01000005">
    <property type="protein sequence ID" value="PWN06984.1"/>
    <property type="molecule type" value="Genomic_DNA"/>
</dbReference>
<dbReference type="SMART" id="SM00849">
    <property type="entry name" value="Lactamase_B"/>
    <property type="match status" value="1"/>
</dbReference>
<organism evidence="6 7">
    <name type="scientific">Rhodohalobacter mucosus</name>
    <dbReference type="NCBI Taxonomy" id="2079485"/>
    <lineage>
        <taxon>Bacteria</taxon>
        <taxon>Pseudomonadati</taxon>
        <taxon>Balneolota</taxon>
        <taxon>Balneolia</taxon>
        <taxon>Balneolales</taxon>
        <taxon>Balneolaceae</taxon>
        <taxon>Rhodohalobacter</taxon>
    </lineage>
</organism>
<keyword evidence="7" id="KW-1185">Reference proteome</keyword>
<accession>A0A316TWQ5</accession>
<evidence type="ECO:0000256" key="3">
    <source>
        <dbReference type="ARBA" id="ARBA00022801"/>
    </source>
</evidence>
<evidence type="ECO:0000256" key="4">
    <source>
        <dbReference type="ARBA" id="ARBA00022833"/>
    </source>
</evidence>
<sequence length="264" mass="30253">MSDISVHPLYEGTFSVAKDNNFNRIGKNDKPQKGALKLSINPFLIREGKRNILFDAGLGDLFGESTHIDTILSNLDEHGVSDFEVTDIFISHLHFDHMGGLAHRSSGYWERTFPEASVWVSEDGWNKLEANIEKNRDIEQEFFYFLQTMDSVRFLGESESPVDHLRVERIGGHTEHHYALYYENGNHKYMMAGDVIGSKGAINRSYAAKYDFNPKQSMKMREELQKKAFDEGYAIMAYHETDSPIFRLTGHDPKKGYTIEPFVS</sequence>
<dbReference type="InterPro" id="IPR001279">
    <property type="entry name" value="Metallo-B-lactamas"/>
</dbReference>
<evidence type="ECO:0000259" key="5">
    <source>
        <dbReference type="SMART" id="SM00849"/>
    </source>
</evidence>
<keyword evidence="3" id="KW-0378">Hydrolase</keyword>
<dbReference type="PANTHER" id="PTHR42978">
    <property type="entry name" value="QUORUM-QUENCHING LACTONASE YTNP-RELATED-RELATED"/>
    <property type="match status" value="1"/>
</dbReference>
<evidence type="ECO:0000256" key="1">
    <source>
        <dbReference type="ARBA" id="ARBA00007749"/>
    </source>
</evidence>
<dbReference type="RefSeq" id="WP_109646333.1">
    <property type="nucleotide sequence ID" value="NZ_QGGB01000005.1"/>
</dbReference>
<evidence type="ECO:0000313" key="7">
    <source>
        <dbReference type="Proteomes" id="UP000245533"/>
    </source>
</evidence>
<evidence type="ECO:0000256" key="2">
    <source>
        <dbReference type="ARBA" id="ARBA00022723"/>
    </source>
</evidence>
<dbReference type="Gene3D" id="3.60.15.10">
    <property type="entry name" value="Ribonuclease Z/Hydroxyacylglutathione hydrolase-like"/>
    <property type="match status" value="1"/>
</dbReference>
<evidence type="ECO:0000313" key="6">
    <source>
        <dbReference type="EMBL" id="PWN06984.1"/>
    </source>
</evidence>
<keyword evidence="4" id="KW-0862">Zinc</keyword>
<dbReference type="OrthoDB" id="9802897at2"/>
<comment type="similarity">
    <text evidence="1">Belongs to the metallo-beta-lactamase superfamily.</text>
</comment>
<dbReference type="GO" id="GO:0016787">
    <property type="term" value="F:hydrolase activity"/>
    <property type="evidence" value="ECO:0007669"/>
    <property type="project" value="UniProtKB-KW"/>
</dbReference>
<comment type="caution">
    <text evidence="6">The sequence shown here is derived from an EMBL/GenBank/DDBJ whole genome shotgun (WGS) entry which is preliminary data.</text>
</comment>
<proteinExistence type="inferred from homology"/>
<dbReference type="Pfam" id="PF00753">
    <property type="entry name" value="Lactamase_B"/>
    <property type="match status" value="1"/>
</dbReference>